<accession>A0AAX4KU12</accession>
<sequence length="128" mass="14642">MTESTKTSRGSSFSAINGDGSEDRKVTFDIATSRLLTEKSKAEAIITKHIDWKCAVEAKSNPDTIKQLQVEYQNSWKMYRDDQSENPIPEEVRKIWTDWADHENPGAEGLSPEIKYAACMWMRVLKMI</sequence>
<organism evidence="2 3">
    <name type="scientific">Kwoniella europaea PYCC6329</name>
    <dbReference type="NCBI Taxonomy" id="1423913"/>
    <lineage>
        <taxon>Eukaryota</taxon>
        <taxon>Fungi</taxon>
        <taxon>Dikarya</taxon>
        <taxon>Basidiomycota</taxon>
        <taxon>Agaricomycotina</taxon>
        <taxon>Tremellomycetes</taxon>
        <taxon>Tremellales</taxon>
        <taxon>Cryptococcaceae</taxon>
        <taxon>Kwoniella</taxon>
    </lineage>
</organism>
<dbReference type="Proteomes" id="UP001358614">
    <property type="component" value="Chromosome 3"/>
</dbReference>
<evidence type="ECO:0000313" key="3">
    <source>
        <dbReference type="Proteomes" id="UP001358614"/>
    </source>
</evidence>
<dbReference type="KEGG" id="ker:91106872"/>
<reference evidence="2 3" key="1">
    <citation type="submission" date="2024-01" db="EMBL/GenBank/DDBJ databases">
        <title>Comparative genomics of Cryptococcus and Kwoniella reveals pathogenesis evolution and contrasting modes of karyotype evolution via chromosome fusion or intercentromeric recombination.</title>
        <authorList>
            <person name="Coelho M.A."/>
            <person name="David-Palma M."/>
            <person name="Shea T."/>
            <person name="Bowers K."/>
            <person name="McGinley-Smith S."/>
            <person name="Mohammad A.W."/>
            <person name="Gnirke A."/>
            <person name="Yurkov A.M."/>
            <person name="Nowrousian M."/>
            <person name="Sun S."/>
            <person name="Cuomo C.A."/>
            <person name="Heitman J."/>
        </authorList>
    </citation>
    <scope>NUCLEOTIDE SEQUENCE [LARGE SCALE GENOMIC DNA]</scope>
    <source>
        <strain evidence="2 3">PYCC6329</strain>
    </source>
</reference>
<dbReference type="GeneID" id="91106872"/>
<protein>
    <submittedName>
        <fullName evidence="2">Uncharacterized protein</fullName>
    </submittedName>
</protein>
<gene>
    <name evidence="2" type="ORF">V865_008071</name>
</gene>
<evidence type="ECO:0000313" key="2">
    <source>
        <dbReference type="EMBL" id="WWD09941.1"/>
    </source>
</evidence>
<dbReference type="AlphaFoldDB" id="A0AAX4KU12"/>
<keyword evidence="3" id="KW-1185">Reference proteome</keyword>
<dbReference type="RefSeq" id="XP_066087908.1">
    <property type="nucleotide sequence ID" value="XM_066231811.1"/>
</dbReference>
<evidence type="ECO:0000256" key="1">
    <source>
        <dbReference type="SAM" id="MobiDB-lite"/>
    </source>
</evidence>
<feature type="compositionally biased region" description="Polar residues" evidence="1">
    <location>
        <begin position="1"/>
        <end position="15"/>
    </location>
</feature>
<dbReference type="EMBL" id="CP144091">
    <property type="protein sequence ID" value="WWD09941.1"/>
    <property type="molecule type" value="Genomic_DNA"/>
</dbReference>
<feature type="region of interest" description="Disordered" evidence="1">
    <location>
        <begin position="1"/>
        <end position="21"/>
    </location>
</feature>
<name>A0AAX4KU12_9TREE</name>
<proteinExistence type="predicted"/>